<dbReference type="HOGENOM" id="CLU_105914_0_0_1"/>
<reference evidence="3" key="1">
    <citation type="journal article" date="2014" name="Nat. Commun.">
        <title>Genomic adaptations of the halophilic Dead Sea filamentous fungus Eurotium rubrum.</title>
        <authorList>
            <person name="Kis-Papo T."/>
            <person name="Weig A.R."/>
            <person name="Riley R."/>
            <person name="Persoh D."/>
            <person name="Salamov A."/>
            <person name="Sun H."/>
            <person name="Lipzen A."/>
            <person name="Wasser S.P."/>
            <person name="Rambold G."/>
            <person name="Grigoriev I.V."/>
            <person name="Nevo E."/>
        </authorList>
    </citation>
    <scope>NUCLEOTIDE SEQUENCE [LARGE SCALE GENOMIC DNA]</scope>
    <source>
        <strain evidence="3">CBS 135680</strain>
    </source>
</reference>
<accession>A0A017S0Q1</accession>
<evidence type="ECO:0000313" key="2">
    <source>
        <dbReference type="EMBL" id="EYE90588.1"/>
    </source>
</evidence>
<dbReference type="Proteomes" id="UP000019804">
    <property type="component" value="Unassembled WGS sequence"/>
</dbReference>
<dbReference type="RefSeq" id="XP_040634278.1">
    <property type="nucleotide sequence ID" value="XM_040779459.1"/>
</dbReference>
<dbReference type="AlphaFoldDB" id="A0A017S0Q1"/>
<proteinExistence type="predicted"/>
<gene>
    <name evidence="2" type="ORF">EURHEDRAFT_381806</name>
</gene>
<sequence length="149" mass="15985">MGEAPGARESPAASPRESTTPKRPPKRLRPETPKGTTQPAPTLGNWQLPGQSVQDTPPASPSHETPQCQLGLELRSHIAAVVASRTAEIKTTGDEVLDLVSMISQKVSSWEEKGLRSTVALGKDFRTLVLNLSKNLATGDTTKGEEKHQ</sequence>
<organism evidence="2 3">
    <name type="scientific">Aspergillus ruber (strain CBS 135680)</name>
    <dbReference type="NCBI Taxonomy" id="1388766"/>
    <lineage>
        <taxon>Eukaryota</taxon>
        <taxon>Fungi</taxon>
        <taxon>Dikarya</taxon>
        <taxon>Ascomycota</taxon>
        <taxon>Pezizomycotina</taxon>
        <taxon>Eurotiomycetes</taxon>
        <taxon>Eurotiomycetidae</taxon>
        <taxon>Eurotiales</taxon>
        <taxon>Aspergillaceae</taxon>
        <taxon>Aspergillus</taxon>
        <taxon>Aspergillus subgen. Aspergillus</taxon>
    </lineage>
</organism>
<protein>
    <submittedName>
        <fullName evidence="2">Uncharacterized protein</fullName>
    </submittedName>
</protein>
<feature type="compositionally biased region" description="Polar residues" evidence="1">
    <location>
        <begin position="35"/>
        <end position="67"/>
    </location>
</feature>
<dbReference type="EMBL" id="KK088456">
    <property type="protein sequence ID" value="EYE90588.1"/>
    <property type="molecule type" value="Genomic_DNA"/>
</dbReference>
<keyword evidence="3" id="KW-1185">Reference proteome</keyword>
<dbReference type="STRING" id="1388766.A0A017S0Q1"/>
<evidence type="ECO:0000313" key="3">
    <source>
        <dbReference type="Proteomes" id="UP000019804"/>
    </source>
</evidence>
<name>A0A017S0Q1_ASPRC</name>
<dbReference type="OrthoDB" id="4516328at2759"/>
<feature type="region of interest" description="Disordered" evidence="1">
    <location>
        <begin position="1"/>
        <end position="67"/>
    </location>
</feature>
<dbReference type="GeneID" id="63694583"/>
<evidence type="ECO:0000256" key="1">
    <source>
        <dbReference type="SAM" id="MobiDB-lite"/>
    </source>
</evidence>